<dbReference type="Proteomes" id="UP001485043">
    <property type="component" value="Unassembled WGS sequence"/>
</dbReference>
<organism evidence="2 3">
    <name type="scientific">Apatococcus fuscideae</name>
    <dbReference type="NCBI Taxonomy" id="2026836"/>
    <lineage>
        <taxon>Eukaryota</taxon>
        <taxon>Viridiplantae</taxon>
        <taxon>Chlorophyta</taxon>
        <taxon>core chlorophytes</taxon>
        <taxon>Trebouxiophyceae</taxon>
        <taxon>Chlorellales</taxon>
        <taxon>Chlorellaceae</taxon>
        <taxon>Apatococcus</taxon>
    </lineage>
</organism>
<sequence length="76" mass="8130">MATSARGAAHENASQTTASRPLRHQQAIAHSGVGVRLSGGLGRRWENCRGCPVETSTISWEQPVSRLDHGREAPAI</sequence>
<proteinExistence type="predicted"/>
<feature type="region of interest" description="Disordered" evidence="1">
    <location>
        <begin position="1"/>
        <end position="23"/>
    </location>
</feature>
<evidence type="ECO:0000313" key="3">
    <source>
        <dbReference type="Proteomes" id="UP001485043"/>
    </source>
</evidence>
<gene>
    <name evidence="2" type="ORF">WJX84_002262</name>
</gene>
<name>A0AAW1T3A2_9CHLO</name>
<dbReference type="EMBL" id="JALJOV010000522">
    <property type="protein sequence ID" value="KAK9863054.1"/>
    <property type="molecule type" value="Genomic_DNA"/>
</dbReference>
<evidence type="ECO:0000313" key="2">
    <source>
        <dbReference type="EMBL" id="KAK9863054.1"/>
    </source>
</evidence>
<keyword evidence="3" id="KW-1185">Reference proteome</keyword>
<comment type="caution">
    <text evidence="2">The sequence shown here is derived from an EMBL/GenBank/DDBJ whole genome shotgun (WGS) entry which is preliminary data.</text>
</comment>
<evidence type="ECO:0000256" key="1">
    <source>
        <dbReference type="SAM" id="MobiDB-lite"/>
    </source>
</evidence>
<protein>
    <submittedName>
        <fullName evidence="2">Uncharacterized protein</fullName>
    </submittedName>
</protein>
<accession>A0AAW1T3A2</accession>
<dbReference type="AlphaFoldDB" id="A0AAW1T3A2"/>
<reference evidence="2 3" key="1">
    <citation type="journal article" date="2024" name="Nat. Commun.">
        <title>Phylogenomics reveals the evolutionary origins of lichenization in chlorophyte algae.</title>
        <authorList>
            <person name="Puginier C."/>
            <person name="Libourel C."/>
            <person name="Otte J."/>
            <person name="Skaloud P."/>
            <person name="Haon M."/>
            <person name="Grisel S."/>
            <person name="Petersen M."/>
            <person name="Berrin J.G."/>
            <person name="Delaux P.M."/>
            <person name="Dal Grande F."/>
            <person name="Keller J."/>
        </authorList>
    </citation>
    <scope>NUCLEOTIDE SEQUENCE [LARGE SCALE GENOMIC DNA]</scope>
    <source>
        <strain evidence="2 3">SAG 2523</strain>
    </source>
</reference>